<evidence type="ECO:0000313" key="5">
    <source>
        <dbReference type="Proteomes" id="UP001628156"/>
    </source>
</evidence>
<feature type="chain" id="PRO_5045945933" description="Protein kinase domain-containing protein" evidence="2">
    <location>
        <begin position="19"/>
        <end position="1052"/>
    </location>
</feature>
<comment type="caution">
    <text evidence="4">The sequence shown here is derived from an EMBL/GenBank/DDBJ whole genome shotgun (WGS) entry which is preliminary data.</text>
</comment>
<dbReference type="Gene3D" id="1.10.510.10">
    <property type="entry name" value="Transferase(Phosphotransferase) domain 1"/>
    <property type="match status" value="1"/>
</dbReference>
<dbReference type="InterPro" id="IPR008271">
    <property type="entry name" value="Ser/Thr_kinase_AS"/>
</dbReference>
<keyword evidence="5" id="KW-1185">Reference proteome</keyword>
<dbReference type="SUPFAM" id="SSF56112">
    <property type="entry name" value="Protein kinase-like (PK-like)"/>
    <property type="match status" value="1"/>
</dbReference>
<dbReference type="SMART" id="SM00220">
    <property type="entry name" value="S_TKc"/>
    <property type="match status" value="1"/>
</dbReference>
<evidence type="ECO:0000259" key="3">
    <source>
        <dbReference type="PROSITE" id="PS50011"/>
    </source>
</evidence>
<keyword evidence="2" id="KW-0732">Signal</keyword>
<sequence>MFQIILISFIGYPLLVLSQTCSGTGCVKCIANETCSSCKDLYDPTDNSCSTCISVNPYQAITPTNRLVVLENGICTDKTSQVRKDFSDMQTITPNNQPITLHFSTSTQYSTGPCSFPLNKQIQYRGSYWIKIDLSSRQSSGSHGVFSFTTPSDGPVVAFDLTPDSPTTTDKKCYARQEIQPGGGKLIVPLPRTEYYAFVSIEDLTTFDITISLAFTDDYINNQLELTQQDISQLHTSNSIILKTFTISSSGVYINPVCAPTKLMKGAFFTVDFEGSYSLLIDTTIQNRYCYLMEYTTETDSTQSCVDFWVGDWWGIWSTSAYLEQGLRVRINGEGSKKRYFFLGTNDHSIDIDVRFSTICPNQCYESQGNGKCSVKSGECVCNDQYGADDCRKLCYYNGKFYNGNTTVNGDDMCYFGSEGCDYDCKCKDSTLEDHYCVSSACKNKDFNDASVMCIYNTSNCLPNCVCDKGYVVTSDHRCKIMTCGNLILNEGEECDGGTNCDDYCQCVEGYEIDTVNIGSCRSKPIGWWVWLLIALGIAFIFICSIVIIFLLIRFTKGHKIDLNVFKTQQPSYHYDITRSVPSEPSESSRYSIDPLSLDYGNVNVPTAVFDTRYEDIEIKNYSKNKYMMVIVHTPNNPKYVFHFDTQVTILRPRQSTTITSYMTLHCTTKIMGMKIPYTVWFSKHSKTLSRIASLLKDKTFEVWTDEDKEELERLMKDVTRKYRYCFEIKTAAASSTHIDMDELHLREQPIAEGASGTVYVGKYKSITVAVKKFRWENLSANDRDILKKDVIHECELMSKLRNPYIANYMGSVTYIPQISMVIQYFQLGSLGDYIRHEKPEDVVLPYKLKMRMLLDCAKGMVFLHENKIVHLDLKPDNLLVNSLYAESSSCVVKITDFGTSRIIKKKNSCDNENKGLGTPLYLSPEAYDDVYSFEGDVFSFAVMAWELFYATEPYKECKSLFEIKDFVKSGKRLPFDDTIPVCLKTLIDECWKQKPDERPKFGDICKDMYKIVGDAPNHPEFDANVSMERIEEIINEKSARVNELLADQDTD</sequence>
<feature type="transmembrane region" description="Helical" evidence="1">
    <location>
        <begin position="528"/>
        <end position="553"/>
    </location>
</feature>
<dbReference type="InterPro" id="IPR011009">
    <property type="entry name" value="Kinase-like_dom_sf"/>
</dbReference>
<dbReference type="PANTHER" id="PTHR45756">
    <property type="entry name" value="PALMITOYLTRANSFERASE"/>
    <property type="match status" value="1"/>
</dbReference>
<feature type="domain" description="Protein kinase" evidence="3">
    <location>
        <begin position="745"/>
        <end position="1022"/>
    </location>
</feature>
<keyword evidence="1" id="KW-0472">Membrane</keyword>
<dbReference type="Proteomes" id="UP001628156">
    <property type="component" value="Unassembled WGS sequence"/>
</dbReference>
<dbReference type="Pfam" id="PF07714">
    <property type="entry name" value="PK_Tyr_Ser-Thr"/>
    <property type="match status" value="1"/>
</dbReference>
<dbReference type="InterPro" id="IPR000719">
    <property type="entry name" value="Prot_kinase_dom"/>
</dbReference>
<evidence type="ECO:0000256" key="1">
    <source>
        <dbReference type="SAM" id="Phobius"/>
    </source>
</evidence>
<gene>
    <name evidence="4" type="ORF">ENUP19_0080G0073</name>
</gene>
<dbReference type="InterPro" id="IPR001245">
    <property type="entry name" value="Ser-Thr/Tyr_kinase_cat_dom"/>
</dbReference>
<dbReference type="EMBL" id="BAAFRS010000080">
    <property type="protein sequence ID" value="GAB1221426.1"/>
    <property type="molecule type" value="Genomic_DNA"/>
</dbReference>
<dbReference type="InterPro" id="IPR053215">
    <property type="entry name" value="TKL_Ser/Thr_kinase"/>
</dbReference>
<protein>
    <recommendedName>
        <fullName evidence="3">Protein kinase domain-containing protein</fullName>
    </recommendedName>
</protein>
<reference evidence="4 5" key="1">
    <citation type="journal article" date="2019" name="PLoS Negl. Trop. Dis.">
        <title>Whole genome sequencing of Entamoeba nuttalli reveals mammalian host-related molecular signatures and a novel octapeptide-repeat surface protein.</title>
        <authorList>
            <person name="Tanaka M."/>
            <person name="Makiuchi T."/>
            <person name="Komiyama T."/>
            <person name="Shiina T."/>
            <person name="Osaki K."/>
            <person name="Tachibana H."/>
        </authorList>
    </citation>
    <scope>NUCLEOTIDE SEQUENCE [LARGE SCALE GENOMIC DNA]</scope>
    <source>
        <strain evidence="4 5">P19-061405</strain>
    </source>
</reference>
<dbReference type="PROSITE" id="PS00108">
    <property type="entry name" value="PROTEIN_KINASE_ST"/>
    <property type="match status" value="1"/>
</dbReference>
<evidence type="ECO:0000256" key="2">
    <source>
        <dbReference type="SAM" id="SignalP"/>
    </source>
</evidence>
<feature type="signal peptide" evidence="2">
    <location>
        <begin position="1"/>
        <end position="18"/>
    </location>
</feature>
<dbReference type="PANTHER" id="PTHR45756:SF1">
    <property type="entry name" value="PROTEIN KINASE DOMAIN CONTAINING PROTEIN"/>
    <property type="match status" value="1"/>
</dbReference>
<evidence type="ECO:0000313" key="4">
    <source>
        <dbReference type="EMBL" id="GAB1221426.1"/>
    </source>
</evidence>
<keyword evidence="1" id="KW-0812">Transmembrane</keyword>
<dbReference type="PROSITE" id="PS50011">
    <property type="entry name" value="PROTEIN_KINASE_DOM"/>
    <property type="match status" value="1"/>
</dbReference>
<dbReference type="PRINTS" id="PR00109">
    <property type="entry name" value="TYRKINASE"/>
</dbReference>
<name>A0ABQ0DEX7_9EUKA</name>
<keyword evidence="1" id="KW-1133">Transmembrane helix</keyword>
<proteinExistence type="predicted"/>
<accession>A0ABQ0DEX7</accession>
<organism evidence="4 5">
    <name type="scientific">Entamoeba nuttalli</name>
    <dbReference type="NCBI Taxonomy" id="412467"/>
    <lineage>
        <taxon>Eukaryota</taxon>
        <taxon>Amoebozoa</taxon>
        <taxon>Evosea</taxon>
        <taxon>Archamoebae</taxon>
        <taxon>Mastigamoebida</taxon>
        <taxon>Entamoebidae</taxon>
        <taxon>Entamoeba</taxon>
    </lineage>
</organism>